<evidence type="ECO:0000313" key="2">
    <source>
        <dbReference type="Proteomes" id="UP000515733"/>
    </source>
</evidence>
<gene>
    <name evidence="1" type="ORF">DENOEST_3205</name>
</gene>
<sequence length="115" mass="13054">MRRLLLPLLLVVSLSAWADGAAKRPDNLQPLPEVPPPPAGVSLDQELEPQVTITKKGEDKVEEYRVNGRLYMIKVTPRHGVPYYLLDEDGKGVWARRDNMGPSVQPPMWVIRTWE</sequence>
<evidence type="ECO:0008006" key="3">
    <source>
        <dbReference type="Google" id="ProtNLM"/>
    </source>
</evidence>
<protein>
    <recommendedName>
        <fullName evidence="3">DUF2782 domain-containing protein</fullName>
    </recommendedName>
</protein>
<dbReference type="Proteomes" id="UP000515733">
    <property type="component" value="Chromosome"/>
</dbReference>
<dbReference type="EMBL" id="LR778301">
    <property type="protein sequence ID" value="CAB1370359.1"/>
    <property type="molecule type" value="Genomic_DNA"/>
</dbReference>
<keyword evidence="2" id="KW-1185">Reference proteome</keyword>
<dbReference type="KEGG" id="doe:DENOEST_3205"/>
<dbReference type="OrthoDB" id="5296182at2"/>
<dbReference type="RefSeq" id="WP_145771846.1">
    <property type="nucleotide sequence ID" value="NZ_LR778301.1"/>
</dbReference>
<dbReference type="Gene3D" id="2.20.130.30">
    <property type="entry name" value="Protein of unknown function DUF2782"/>
    <property type="match status" value="1"/>
</dbReference>
<name>A0A6S6XWH8_9PROT</name>
<proteinExistence type="predicted"/>
<accession>A0A6S6XWH8</accession>
<dbReference type="InterPro" id="IPR021357">
    <property type="entry name" value="DUF2782"/>
</dbReference>
<reference evidence="1 2" key="1">
    <citation type="submission" date="2020-03" db="EMBL/GenBank/DDBJ databases">
        <authorList>
            <consortium name="Genoscope - CEA"/>
            <person name="William W."/>
        </authorList>
    </citation>
    <scope>NUCLEOTIDE SEQUENCE [LARGE SCALE GENOMIC DNA]</scope>
    <source>
        <strain evidence="2">DSM 16959</strain>
    </source>
</reference>
<dbReference type="AlphaFoldDB" id="A0A6S6XWH8"/>
<organism evidence="1 2">
    <name type="scientific">Denitratisoma oestradiolicum</name>
    <dbReference type="NCBI Taxonomy" id="311182"/>
    <lineage>
        <taxon>Bacteria</taxon>
        <taxon>Pseudomonadati</taxon>
        <taxon>Pseudomonadota</taxon>
        <taxon>Betaproteobacteria</taxon>
        <taxon>Nitrosomonadales</taxon>
        <taxon>Sterolibacteriaceae</taxon>
        <taxon>Denitratisoma</taxon>
    </lineage>
</organism>
<dbReference type="Pfam" id="PF11191">
    <property type="entry name" value="DUF2782"/>
    <property type="match status" value="1"/>
</dbReference>
<evidence type="ECO:0000313" key="1">
    <source>
        <dbReference type="EMBL" id="CAB1370359.1"/>
    </source>
</evidence>